<evidence type="ECO:0000256" key="1">
    <source>
        <dbReference type="SAM" id="MobiDB-lite"/>
    </source>
</evidence>
<gene>
    <name evidence="2" type="ORF">D5F11_019900</name>
</gene>
<organism evidence="2 3">
    <name type="scientific">Siminovitchia terrae</name>
    <name type="common">Bacillus terrae</name>
    <dbReference type="NCBI Taxonomy" id="1914933"/>
    <lineage>
        <taxon>Bacteria</taxon>
        <taxon>Bacillati</taxon>
        <taxon>Bacillota</taxon>
        <taxon>Bacilli</taxon>
        <taxon>Bacillales</taxon>
        <taxon>Bacillaceae</taxon>
        <taxon>Siminovitchia</taxon>
    </lineage>
</organism>
<accession>A0A429X3H0</accession>
<evidence type="ECO:0000313" key="2">
    <source>
        <dbReference type="EMBL" id="RST57900.1"/>
    </source>
</evidence>
<proteinExistence type="predicted"/>
<reference evidence="2 3" key="1">
    <citation type="submission" date="2018-12" db="EMBL/GenBank/DDBJ databases">
        <authorList>
            <person name="Sun L."/>
            <person name="Chen Z."/>
        </authorList>
    </citation>
    <scope>NUCLEOTIDE SEQUENCE [LARGE SCALE GENOMIC DNA]</scope>
    <source>
        <strain evidence="2 3">LMG 29736</strain>
    </source>
</reference>
<dbReference type="EMBL" id="QYTW02000026">
    <property type="protein sequence ID" value="RST57900.1"/>
    <property type="molecule type" value="Genomic_DNA"/>
</dbReference>
<dbReference type="Proteomes" id="UP000287296">
    <property type="component" value="Unassembled WGS sequence"/>
</dbReference>
<dbReference type="RefSeq" id="WP_120118601.1">
    <property type="nucleotide sequence ID" value="NZ_QYTW02000026.1"/>
</dbReference>
<comment type="caution">
    <text evidence="2">The sequence shown here is derived from an EMBL/GenBank/DDBJ whole genome shotgun (WGS) entry which is preliminary data.</text>
</comment>
<evidence type="ECO:0000313" key="3">
    <source>
        <dbReference type="Proteomes" id="UP000287296"/>
    </source>
</evidence>
<name>A0A429X3H0_SIMTE</name>
<protein>
    <submittedName>
        <fullName evidence="2">Uncharacterized protein</fullName>
    </submittedName>
</protein>
<sequence>MILRPIREEQNNDAKKLLIGSIAGLLVVGGAIGAGAASKNQDVSSKGEPTDLISTGEAEEIAIKESGGKVKRYRA</sequence>
<feature type="region of interest" description="Disordered" evidence="1">
    <location>
        <begin position="36"/>
        <end position="55"/>
    </location>
</feature>
<dbReference type="AlphaFoldDB" id="A0A429X3H0"/>